<evidence type="ECO:0008006" key="2">
    <source>
        <dbReference type="Google" id="ProtNLM"/>
    </source>
</evidence>
<reference evidence="1" key="1">
    <citation type="submission" date="2020-02" db="EMBL/GenBank/DDBJ databases">
        <authorList>
            <person name="Meier V. D."/>
        </authorList>
    </citation>
    <scope>NUCLEOTIDE SEQUENCE</scope>
    <source>
        <strain evidence="1">AVDCRST_MAG32</strain>
    </source>
</reference>
<sequence length="160" mass="18069">MTRFHAHNRSTAVLTATSEQVWAVLTDPELIVRFTPNLKRIDVRGDRWTWHLTRIPVLSAAVEPSFTEVMTYDEPRRIEFRHDPARSDEQAGVDGEYLLRPVPDGTEVTIDLSIWVELPLPRLLRPAVETVMATVVAGMGLRFGQHVRRHLEPAGAGRVG</sequence>
<gene>
    <name evidence="1" type="ORF">AVDCRST_MAG32-40</name>
</gene>
<organism evidence="1">
    <name type="scientific">uncultured Nocardioides sp</name>
    <dbReference type="NCBI Taxonomy" id="198441"/>
    <lineage>
        <taxon>Bacteria</taxon>
        <taxon>Bacillati</taxon>
        <taxon>Actinomycetota</taxon>
        <taxon>Actinomycetes</taxon>
        <taxon>Propionibacteriales</taxon>
        <taxon>Nocardioidaceae</taxon>
        <taxon>Nocardioides</taxon>
        <taxon>environmental samples</taxon>
    </lineage>
</organism>
<name>A0A6J4MVZ6_9ACTN</name>
<dbReference type="Pfam" id="PF10604">
    <property type="entry name" value="Polyketide_cyc2"/>
    <property type="match status" value="1"/>
</dbReference>
<dbReference type="InterPro" id="IPR023393">
    <property type="entry name" value="START-like_dom_sf"/>
</dbReference>
<dbReference type="EMBL" id="CADCUM010000001">
    <property type="protein sequence ID" value="CAA9365992.1"/>
    <property type="molecule type" value="Genomic_DNA"/>
</dbReference>
<evidence type="ECO:0000313" key="1">
    <source>
        <dbReference type="EMBL" id="CAA9365992.1"/>
    </source>
</evidence>
<proteinExistence type="predicted"/>
<dbReference type="SUPFAM" id="SSF55961">
    <property type="entry name" value="Bet v1-like"/>
    <property type="match status" value="1"/>
</dbReference>
<accession>A0A6J4MVZ6</accession>
<dbReference type="Gene3D" id="3.30.530.20">
    <property type="match status" value="1"/>
</dbReference>
<protein>
    <recommendedName>
        <fullName evidence="2">Coenzyme Q-binding protein COQ10 START domain-containing protein</fullName>
    </recommendedName>
</protein>
<dbReference type="InterPro" id="IPR019587">
    <property type="entry name" value="Polyketide_cyclase/dehydratase"/>
</dbReference>
<dbReference type="AlphaFoldDB" id="A0A6J4MVZ6"/>